<dbReference type="InterPro" id="IPR000868">
    <property type="entry name" value="Isochorismatase-like_dom"/>
</dbReference>
<dbReference type="Proteomes" id="UP000576082">
    <property type="component" value="Unassembled WGS sequence"/>
</dbReference>
<reference evidence="10 11" key="1">
    <citation type="submission" date="2020-04" db="EMBL/GenBank/DDBJ databases">
        <title>Flammeovirga sp. SR4, a novel species isolated from seawater.</title>
        <authorList>
            <person name="Wang X."/>
        </authorList>
    </citation>
    <scope>NUCLEOTIDE SEQUENCE [LARGE SCALE GENOMIC DNA]</scope>
    <source>
        <strain evidence="10 11">ATCC 23126</strain>
    </source>
</reference>
<comment type="pathway">
    <text evidence="5">Cofactor biosynthesis; nicotinate biosynthesis; nicotinate from nicotinamide: step 1/1.</text>
</comment>
<evidence type="ECO:0000256" key="6">
    <source>
        <dbReference type="ARBA" id="ARBA00039017"/>
    </source>
</evidence>
<dbReference type="EC" id="3.5.1.19" evidence="6"/>
<evidence type="ECO:0000256" key="2">
    <source>
        <dbReference type="ARBA" id="ARBA00022642"/>
    </source>
</evidence>
<dbReference type="NCBIfam" id="NF008623">
    <property type="entry name" value="PRK11609.1"/>
    <property type="match status" value="1"/>
</dbReference>
<evidence type="ECO:0000256" key="1">
    <source>
        <dbReference type="ARBA" id="ARBA00006336"/>
    </source>
</evidence>
<dbReference type="InterPro" id="IPR036380">
    <property type="entry name" value="Isochorismatase-like_sf"/>
</dbReference>
<keyword evidence="3" id="KW-0479">Metal-binding</keyword>
<keyword evidence="2" id="KW-0662">Pyridine nucleotide biosynthesis</keyword>
<dbReference type="GO" id="GO:0046872">
    <property type="term" value="F:metal ion binding"/>
    <property type="evidence" value="ECO:0007669"/>
    <property type="project" value="UniProtKB-KW"/>
</dbReference>
<dbReference type="InterPro" id="IPR052347">
    <property type="entry name" value="Isochorismatase_Nicotinamidase"/>
</dbReference>
<dbReference type="SUPFAM" id="SSF52499">
    <property type="entry name" value="Isochorismatase-like hydrolases"/>
    <property type="match status" value="1"/>
</dbReference>
<dbReference type="FunFam" id="3.40.50.850:FF:000006">
    <property type="entry name" value="Bifunctional pyrazinamidase/nicotinamidase"/>
    <property type="match status" value="1"/>
</dbReference>
<dbReference type="PANTHER" id="PTHR11080:SF2">
    <property type="entry name" value="LD05707P"/>
    <property type="match status" value="1"/>
</dbReference>
<comment type="caution">
    <text evidence="10">The sequence shown here is derived from an EMBL/GenBank/DDBJ whole genome shotgun (WGS) entry which is preliminary data.</text>
</comment>
<dbReference type="GO" id="GO:0019363">
    <property type="term" value="P:pyridine nucleotide biosynthetic process"/>
    <property type="evidence" value="ECO:0007669"/>
    <property type="project" value="UniProtKB-KW"/>
</dbReference>
<protein>
    <recommendedName>
        <fullName evidence="8">Nicotinamidase</fullName>
        <ecNumber evidence="6">3.5.1.19</ecNumber>
    </recommendedName>
    <alternativeName>
        <fullName evidence="7">Nicotinamide deamidase</fullName>
    </alternativeName>
</protein>
<dbReference type="AlphaFoldDB" id="A0A7X9RUY7"/>
<organism evidence="10 11">
    <name type="scientific">Flammeovirga aprica JL-4</name>
    <dbReference type="NCBI Taxonomy" id="694437"/>
    <lineage>
        <taxon>Bacteria</taxon>
        <taxon>Pseudomonadati</taxon>
        <taxon>Bacteroidota</taxon>
        <taxon>Cytophagia</taxon>
        <taxon>Cytophagales</taxon>
        <taxon>Flammeovirgaceae</taxon>
        <taxon>Flammeovirga</taxon>
    </lineage>
</organism>
<evidence type="ECO:0000256" key="4">
    <source>
        <dbReference type="ARBA" id="ARBA00022801"/>
    </source>
</evidence>
<name>A0A7X9RUY7_9BACT</name>
<evidence type="ECO:0000259" key="9">
    <source>
        <dbReference type="Pfam" id="PF00857"/>
    </source>
</evidence>
<sequence>MRALIIVDVQNDFVSGGALEVPEGDQIIPTINKISSKFDLVVATKDWHPEEHLSFADNHEGKELGQIIDLNGLPQILWPIHCVQNSEGSEFVSSLDTTNIDAVYKKGTDISIDSYSAFFDNGKRKDTGLNDYLKNKGVTEVYITGLATDYCVKFTALDAITCGFRTFLIEDATRGVNLKPNDVQNAITDMKVSGIRVIQSTEV</sequence>
<evidence type="ECO:0000256" key="7">
    <source>
        <dbReference type="ARBA" id="ARBA00043224"/>
    </source>
</evidence>
<comment type="similarity">
    <text evidence="1">Belongs to the isochorismatase family.</text>
</comment>
<keyword evidence="11" id="KW-1185">Reference proteome</keyword>
<evidence type="ECO:0000256" key="3">
    <source>
        <dbReference type="ARBA" id="ARBA00022723"/>
    </source>
</evidence>
<dbReference type="PANTHER" id="PTHR11080">
    <property type="entry name" value="PYRAZINAMIDASE/NICOTINAMIDASE"/>
    <property type="match status" value="1"/>
</dbReference>
<dbReference type="RefSeq" id="WP_169657472.1">
    <property type="nucleotide sequence ID" value="NZ_JABANE010000037.1"/>
</dbReference>
<dbReference type="Pfam" id="PF00857">
    <property type="entry name" value="Isochorismatase"/>
    <property type="match status" value="1"/>
</dbReference>
<keyword evidence="4 10" id="KW-0378">Hydrolase</keyword>
<dbReference type="CDD" id="cd01011">
    <property type="entry name" value="nicotinamidase"/>
    <property type="match status" value="1"/>
</dbReference>
<dbReference type="Gene3D" id="3.40.50.850">
    <property type="entry name" value="Isochorismatase-like"/>
    <property type="match status" value="1"/>
</dbReference>
<proteinExistence type="inferred from homology"/>
<gene>
    <name evidence="10" type="primary">pncA</name>
    <name evidence="10" type="ORF">HHU12_14520</name>
</gene>
<evidence type="ECO:0000256" key="5">
    <source>
        <dbReference type="ARBA" id="ARBA00037900"/>
    </source>
</evidence>
<evidence type="ECO:0000313" key="10">
    <source>
        <dbReference type="EMBL" id="NME69187.1"/>
    </source>
</evidence>
<dbReference type="GO" id="GO:0008936">
    <property type="term" value="F:nicotinamidase activity"/>
    <property type="evidence" value="ECO:0007669"/>
    <property type="project" value="UniProtKB-EC"/>
</dbReference>
<accession>A0A7X9RUY7</accession>
<evidence type="ECO:0000313" key="11">
    <source>
        <dbReference type="Proteomes" id="UP000576082"/>
    </source>
</evidence>
<feature type="domain" description="Isochorismatase-like" evidence="9">
    <location>
        <begin position="3"/>
        <end position="201"/>
    </location>
</feature>
<evidence type="ECO:0000256" key="8">
    <source>
        <dbReference type="ARBA" id="ARBA00072277"/>
    </source>
</evidence>
<dbReference type="EMBL" id="JABANE010000037">
    <property type="protein sequence ID" value="NME69187.1"/>
    <property type="molecule type" value="Genomic_DNA"/>
</dbReference>